<evidence type="ECO:0000313" key="2">
    <source>
        <dbReference type="EMBL" id="KAF9475528.1"/>
    </source>
</evidence>
<feature type="region of interest" description="Disordered" evidence="1">
    <location>
        <begin position="20"/>
        <end position="40"/>
    </location>
</feature>
<evidence type="ECO:0000313" key="3">
    <source>
        <dbReference type="Proteomes" id="UP000807469"/>
    </source>
</evidence>
<keyword evidence="3" id="KW-1185">Reference proteome</keyword>
<dbReference type="Proteomes" id="UP000807469">
    <property type="component" value="Unassembled WGS sequence"/>
</dbReference>
<organism evidence="2 3">
    <name type="scientific">Pholiota conissans</name>
    <dbReference type="NCBI Taxonomy" id="109636"/>
    <lineage>
        <taxon>Eukaryota</taxon>
        <taxon>Fungi</taxon>
        <taxon>Dikarya</taxon>
        <taxon>Basidiomycota</taxon>
        <taxon>Agaricomycotina</taxon>
        <taxon>Agaricomycetes</taxon>
        <taxon>Agaricomycetidae</taxon>
        <taxon>Agaricales</taxon>
        <taxon>Agaricineae</taxon>
        <taxon>Strophariaceae</taxon>
        <taxon>Pholiota</taxon>
    </lineage>
</organism>
<sequence length="354" mass="39924">MGSVMRDLLHRITHRNRREDSLIGSEDDENLSRHSSIRGPYRDGIKDNTFPIYHTVNTSMQGGDVYARSFFRLGNGLGLLDKIGNLNRPKMHFDNGSLIGDLGTIDEEGCFNHCCNIFFPANHSVHVALPQDFVPFHPPLSDDDCIVTPNVFEPGTILTSEGVDISQVPNSKWKTEFKTSAREGAVLVLPTGASREELADPSKLYPYIKEHATSWYQFYNQNSDHIASAYIPNGTLYLVIGVDRATSWSTATFPLGSEDTAKQRQFIYNGDTPLTPWSNSKCFSAFESNFLKDETQSYVEPDNVKYYSSLSDLGRRTRLHYSLPRLSHLPKRTYFPEVLFHPSLPLAHILTLTV</sequence>
<dbReference type="AlphaFoldDB" id="A0A9P5YUU1"/>
<gene>
    <name evidence="2" type="ORF">BDN70DRAFT_248559</name>
</gene>
<proteinExistence type="predicted"/>
<evidence type="ECO:0000256" key="1">
    <source>
        <dbReference type="SAM" id="MobiDB-lite"/>
    </source>
</evidence>
<comment type="caution">
    <text evidence="2">The sequence shown here is derived from an EMBL/GenBank/DDBJ whole genome shotgun (WGS) entry which is preliminary data.</text>
</comment>
<protein>
    <submittedName>
        <fullName evidence="2">Uncharacterized protein</fullName>
    </submittedName>
</protein>
<reference evidence="2" key="1">
    <citation type="submission" date="2020-11" db="EMBL/GenBank/DDBJ databases">
        <authorList>
            <consortium name="DOE Joint Genome Institute"/>
            <person name="Ahrendt S."/>
            <person name="Riley R."/>
            <person name="Andreopoulos W."/>
            <person name="Labutti K."/>
            <person name="Pangilinan J."/>
            <person name="Ruiz-Duenas F.J."/>
            <person name="Barrasa J.M."/>
            <person name="Sanchez-Garcia M."/>
            <person name="Camarero S."/>
            <person name="Miyauchi S."/>
            <person name="Serrano A."/>
            <person name="Linde D."/>
            <person name="Babiker R."/>
            <person name="Drula E."/>
            <person name="Ayuso-Fernandez I."/>
            <person name="Pacheco R."/>
            <person name="Padilla G."/>
            <person name="Ferreira P."/>
            <person name="Barriuso J."/>
            <person name="Kellner H."/>
            <person name="Castanera R."/>
            <person name="Alfaro M."/>
            <person name="Ramirez L."/>
            <person name="Pisabarro A.G."/>
            <person name="Kuo A."/>
            <person name="Tritt A."/>
            <person name="Lipzen A."/>
            <person name="He G."/>
            <person name="Yan M."/>
            <person name="Ng V."/>
            <person name="Cullen D."/>
            <person name="Martin F."/>
            <person name="Rosso M.-N."/>
            <person name="Henrissat B."/>
            <person name="Hibbett D."/>
            <person name="Martinez A.T."/>
            <person name="Grigoriev I.V."/>
        </authorList>
    </citation>
    <scope>NUCLEOTIDE SEQUENCE</scope>
    <source>
        <strain evidence="2">CIRM-BRFM 674</strain>
    </source>
</reference>
<accession>A0A9P5YUU1</accession>
<dbReference type="EMBL" id="MU155329">
    <property type="protein sequence ID" value="KAF9475528.1"/>
    <property type="molecule type" value="Genomic_DNA"/>
</dbReference>
<name>A0A9P5YUU1_9AGAR</name>
<dbReference type="OrthoDB" id="3222453at2759"/>